<reference evidence="2" key="1">
    <citation type="journal article" date="2023" name="Mol. Phylogenet. Evol.">
        <title>Genome-scale phylogeny and comparative genomics of the fungal order Sordariales.</title>
        <authorList>
            <person name="Hensen N."/>
            <person name="Bonometti L."/>
            <person name="Westerberg I."/>
            <person name="Brannstrom I.O."/>
            <person name="Guillou S."/>
            <person name="Cros-Aarteil S."/>
            <person name="Calhoun S."/>
            <person name="Haridas S."/>
            <person name="Kuo A."/>
            <person name="Mondo S."/>
            <person name="Pangilinan J."/>
            <person name="Riley R."/>
            <person name="LaButti K."/>
            <person name="Andreopoulos B."/>
            <person name="Lipzen A."/>
            <person name="Chen C."/>
            <person name="Yan M."/>
            <person name="Daum C."/>
            <person name="Ng V."/>
            <person name="Clum A."/>
            <person name="Steindorff A."/>
            <person name="Ohm R.A."/>
            <person name="Martin F."/>
            <person name="Silar P."/>
            <person name="Natvig D.O."/>
            <person name="Lalanne C."/>
            <person name="Gautier V."/>
            <person name="Ament-Velasquez S.L."/>
            <person name="Kruys A."/>
            <person name="Hutchinson M.I."/>
            <person name="Powell A.J."/>
            <person name="Barry K."/>
            <person name="Miller A.N."/>
            <person name="Grigoriev I.V."/>
            <person name="Debuchy R."/>
            <person name="Gladieux P."/>
            <person name="Hiltunen Thoren M."/>
            <person name="Johannesson H."/>
        </authorList>
    </citation>
    <scope>NUCLEOTIDE SEQUENCE</scope>
    <source>
        <strain evidence="2">CBS 990.96</strain>
    </source>
</reference>
<protein>
    <submittedName>
        <fullName evidence="2">Uncharacterized protein</fullName>
    </submittedName>
</protein>
<accession>A0AAN7BZ01</accession>
<proteinExistence type="predicted"/>
<evidence type="ECO:0000313" key="3">
    <source>
        <dbReference type="Proteomes" id="UP001301958"/>
    </source>
</evidence>
<gene>
    <name evidence="2" type="ORF">QBC38DRAFT_353691</name>
</gene>
<reference evidence="2" key="2">
    <citation type="submission" date="2023-05" db="EMBL/GenBank/DDBJ databases">
        <authorList>
            <consortium name="Lawrence Berkeley National Laboratory"/>
            <person name="Steindorff A."/>
            <person name="Hensen N."/>
            <person name="Bonometti L."/>
            <person name="Westerberg I."/>
            <person name="Brannstrom I.O."/>
            <person name="Guillou S."/>
            <person name="Cros-Aarteil S."/>
            <person name="Calhoun S."/>
            <person name="Haridas S."/>
            <person name="Kuo A."/>
            <person name="Mondo S."/>
            <person name="Pangilinan J."/>
            <person name="Riley R."/>
            <person name="Labutti K."/>
            <person name="Andreopoulos B."/>
            <person name="Lipzen A."/>
            <person name="Chen C."/>
            <person name="Yanf M."/>
            <person name="Daum C."/>
            <person name="Ng V."/>
            <person name="Clum A."/>
            <person name="Ohm R."/>
            <person name="Martin F."/>
            <person name="Silar P."/>
            <person name="Natvig D."/>
            <person name="Lalanne C."/>
            <person name="Gautier V."/>
            <person name="Ament-Velasquez S.L."/>
            <person name="Kruys A."/>
            <person name="Hutchinson M.I."/>
            <person name="Powell A.J."/>
            <person name="Barry K."/>
            <person name="Miller A.N."/>
            <person name="Grigoriev I.V."/>
            <person name="Debuchy R."/>
            <person name="Gladieux P."/>
            <person name="Thoren M.H."/>
            <person name="Johannesson H."/>
        </authorList>
    </citation>
    <scope>NUCLEOTIDE SEQUENCE</scope>
    <source>
        <strain evidence="2">CBS 990.96</strain>
    </source>
</reference>
<organism evidence="2 3">
    <name type="scientific">Podospora fimiseda</name>
    <dbReference type="NCBI Taxonomy" id="252190"/>
    <lineage>
        <taxon>Eukaryota</taxon>
        <taxon>Fungi</taxon>
        <taxon>Dikarya</taxon>
        <taxon>Ascomycota</taxon>
        <taxon>Pezizomycotina</taxon>
        <taxon>Sordariomycetes</taxon>
        <taxon>Sordariomycetidae</taxon>
        <taxon>Sordariales</taxon>
        <taxon>Podosporaceae</taxon>
        <taxon>Podospora</taxon>
    </lineage>
</organism>
<evidence type="ECO:0000313" key="2">
    <source>
        <dbReference type="EMBL" id="KAK4231832.1"/>
    </source>
</evidence>
<feature type="signal peptide" evidence="1">
    <location>
        <begin position="1"/>
        <end position="16"/>
    </location>
</feature>
<dbReference type="AlphaFoldDB" id="A0AAN7BZ01"/>
<dbReference type="Proteomes" id="UP001301958">
    <property type="component" value="Unassembled WGS sequence"/>
</dbReference>
<name>A0AAN7BZ01_9PEZI</name>
<keyword evidence="3" id="KW-1185">Reference proteome</keyword>
<sequence>MQTQFILALFATAVSATTLPAHVPRQRGVNPAVIPQDFGVQAGVRSTVQPGDCVGANDKLIPCDCPPAPNDPDFLGKLTQGLSQGFFPDPSVQIPITLQEFNDASDMSVDTQKRRGTALIQVLQSLRGPKGSGCPGVAAPNLVKLQQTGSISGGNVGNAGK</sequence>
<feature type="chain" id="PRO_5042838335" evidence="1">
    <location>
        <begin position="17"/>
        <end position="161"/>
    </location>
</feature>
<dbReference type="EMBL" id="MU865290">
    <property type="protein sequence ID" value="KAK4231832.1"/>
    <property type="molecule type" value="Genomic_DNA"/>
</dbReference>
<comment type="caution">
    <text evidence="2">The sequence shown here is derived from an EMBL/GenBank/DDBJ whole genome shotgun (WGS) entry which is preliminary data.</text>
</comment>
<evidence type="ECO:0000256" key="1">
    <source>
        <dbReference type="SAM" id="SignalP"/>
    </source>
</evidence>
<keyword evidence="1" id="KW-0732">Signal</keyword>